<gene>
    <name evidence="2" type="ORF">IFR04_005088</name>
</gene>
<feature type="region of interest" description="Disordered" evidence="1">
    <location>
        <begin position="1"/>
        <end position="279"/>
    </location>
</feature>
<accession>A0A8H7TM16</accession>
<feature type="compositionally biased region" description="Low complexity" evidence="1">
    <location>
        <begin position="235"/>
        <end position="246"/>
    </location>
</feature>
<evidence type="ECO:0000313" key="3">
    <source>
        <dbReference type="Proteomes" id="UP000664132"/>
    </source>
</evidence>
<feature type="compositionally biased region" description="Basic and acidic residues" evidence="1">
    <location>
        <begin position="517"/>
        <end position="535"/>
    </location>
</feature>
<feature type="region of interest" description="Disordered" evidence="1">
    <location>
        <begin position="578"/>
        <end position="632"/>
    </location>
</feature>
<feature type="compositionally biased region" description="Basic and acidic residues" evidence="1">
    <location>
        <begin position="823"/>
        <end position="835"/>
    </location>
</feature>
<feature type="region of interest" description="Disordered" evidence="1">
    <location>
        <begin position="788"/>
        <end position="835"/>
    </location>
</feature>
<dbReference type="OrthoDB" id="3941134at2759"/>
<feature type="compositionally biased region" description="Polar residues" evidence="1">
    <location>
        <begin position="608"/>
        <end position="622"/>
    </location>
</feature>
<proteinExistence type="predicted"/>
<dbReference type="Proteomes" id="UP000664132">
    <property type="component" value="Unassembled WGS sequence"/>
</dbReference>
<evidence type="ECO:0000313" key="2">
    <source>
        <dbReference type="EMBL" id="KAG4421712.1"/>
    </source>
</evidence>
<feature type="compositionally biased region" description="Acidic residues" evidence="1">
    <location>
        <begin position="317"/>
        <end position="339"/>
    </location>
</feature>
<protein>
    <submittedName>
        <fullName evidence="2">Uncharacterized protein</fullName>
    </submittedName>
</protein>
<feature type="compositionally biased region" description="Polar residues" evidence="1">
    <location>
        <begin position="345"/>
        <end position="361"/>
    </location>
</feature>
<comment type="caution">
    <text evidence="2">The sequence shown here is derived from an EMBL/GenBank/DDBJ whole genome shotgun (WGS) entry which is preliminary data.</text>
</comment>
<name>A0A8H7TM16_9HELO</name>
<feature type="region of interest" description="Disordered" evidence="1">
    <location>
        <begin position="291"/>
        <end position="361"/>
    </location>
</feature>
<feature type="region of interest" description="Disordered" evidence="1">
    <location>
        <begin position="505"/>
        <end position="558"/>
    </location>
</feature>
<dbReference type="EMBL" id="JAFJYH010000060">
    <property type="protein sequence ID" value="KAG4421712.1"/>
    <property type="molecule type" value="Genomic_DNA"/>
</dbReference>
<organism evidence="2 3">
    <name type="scientific">Cadophora malorum</name>
    <dbReference type="NCBI Taxonomy" id="108018"/>
    <lineage>
        <taxon>Eukaryota</taxon>
        <taxon>Fungi</taxon>
        <taxon>Dikarya</taxon>
        <taxon>Ascomycota</taxon>
        <taxon>Pezizomycotina</taxon>
        <taxon>Leotiomycetes</taxon>
        <taxon>Helotiales</taxon>
        <taxon>Ploettnerulaceae</taxon>
        <taxon>Cadophora</taxon>
    </lineage>
</organism>
<feature type="compositionally biased region" description="Basic and acidic residues" evidence="1">
    <location>
        <begin position="212"/>
        <end position="225"/>
    </location>
</feature>
<evidence type="ECO:0000256" key="1">
    <source>
        <dbReference type="SAM" id="MobiDB-lite"/>
    </source>
</evidence>
<keyword evidence="3" id="KW-1185">Reference proteome</keyword>
<reference evidence="2" key="1">
    <citation type="submission" date="2021-02" db="EMBL/GenBank/DDBJ databases">
        <title>Genome sequence Cadophora malorum strain M34.</title>
        <authorList>
            <person name="Stefanovic E."/>
            <person name="Vu D."/>
            <person name="Scully C."/>
            <person name="Dijksterhuis J."/>
            <person name="Roader J."/>
            <person name="Houbraken J."/>
        </authorList>
    </citation>
    <scope>NUCLEOTIDE SEQUENCE</scope>
    <source>
        <strain evidence="2">M34</strain>
    </source>
</reference>
<sequence>MDDPWGSSPWADEVQLPDTIKSKADASRPITPVRAPKLGLDERVTSPWGDDNDKDGFGDWATLPEDPVQTLGLDGSSDGWGNQSADAGHLKNGHIDALSTDWDAQHVMGNGDSSNLAPSPFPRLPDTVRQPSPDPWAIKIQDEEPTAELTESLEITAKEQVRSGVKLETGKAGSPKPQILQSSNETLVPESDSESEATSTIGENIRGNAENQDPRTGEDLEKVSEGKTSSESQESDPISRPSSSPSERSHHEELPQESPRTSFDEEPKQNRPQVARKVSTKVQELVQHFDTLANKEDLEAVPIRTASAQGTNPHEDSEGEDDDFGDFEEGQSDDEVPEAEDSRGSEQISSQCPINKTSQHQRNPFLENALTKDYGIVRFQFDTSKLDGLFPTDTPDPTAETIFIPDSIPFDSFSSTEQRKTWYRISRYGTMRKHNSGNDENYIRVGWKPSTVRDDTLKVVSRWIEEDRISGRVGLGGGSKGSTVFGWNDPKAPAVPLSDVFAKHGKKMTSSNPAKETAPEVPREWPKGLVRDRSTSKTRSPSSKPRRKSSVKAVTAPVSSDIKSVPIAPIANFEWNSAPGVVQKPKDDPPPSGERASGSDLLPRVHPTSPSQESTLTSNSDSAPFPVNANATLQRPIPTTLDTTLTSPIQKGVMNLNRPVSNGVNDDDDWGEMVSTPLTPTLPVLPPSKGLRHKKSQSLGGMTANTMQGSFSIGWTDGQPQTGQRSTASFDEILRPTPLVSATKNLPITSDTGLNSAPIDSVSISALVQPDFAAPTSDPWASADFSFFDTTPASAPEPVPMPTPRVTGPPKSVNFNNPLPVASRRDQKSREEMEQDRIVQNVVKGLPDLSYMLRK</sequence>
<dbReference type="AlphaFoldDB" id="A0A8H7TM16"/>